<accession>A0AA38GFM8</accession>
<feature type="non-terminal residue" evidence="1">
    <location>
        <position position="1"/>
    </location>
</feature>
<feature type="non-terminal residue" evidence="1">
    <location>
        <position position="112"/>
    </location>
</feature>
<organism evidence="1 2">
    <name type="scientific">Taxus chinensis</name>
    <name type="common">Chinese yew</name>
    <name type="synonym">Taxus wallichiana var. chinensis</name>
    <dbReference type="NCBI Taxonomy" id="29808"/>
    <lineage>
        <taxon>Eukaryota</taxon>
        <taxon>Viridiplantae</taxon>
        <taxon>Streptophyta</taxon>
        <taxon>Embryophyta</taxon>
        <taxon>Tracheophyta</taxon>
        <taxon>Spermatophyta</taxon>
        <taxon>Pinopsida</taxon>
        <taxon>Pinidae</taxon>
        <taxon>Conifers II</taxon>
        <taxon>Cupressales</taxon>
        <taxon>Taxaceae</taxon>
        <taxon>Taxus</taxon>
    </lineage>
</organism>
<comment type="caution">
    <text evidence="1">The sequence shown here is derived from an EMBL/GenBank/DDBJ whole genome shotgun (WGS) entry which is preliminary data.</text>
</comment>
<evidence type="ECO:0000313" key="2">
    <source>
        <dbReference type="Proteomes" id="UP000824469"/>
    </source>
</evidence>
<sequence length="112" mass="11508">KSDAWRTISPPPFSGLGCLSWPPPIELDAPTAGGLCPPRSLLVLPPPEAPLAVAVADLLLAPYRGTCGACCTKASSEYLTSTRRDWYVLKLTVPDAHNGAATGAAVAGGAPR</sequence>
<protein>
    <submittedName>
        <fullName evidence="1">Uncharacterized protein</fullName>
    </submittedName>
</protein>
<gene>
    <name evidence="1" type="ORF">KI387_015308</name>
</gene>
<dbReference type="Proteomes" id="UP000824469">
    <property type="component" value="Unassembled WGS sequence"/>
</dbReference>
<dbReference type="AlphaFoldDB" id="A0AA38GFM8"/>
<proteinExistence type="predicted"/>
<keyword evidence="2" id="KW-1185">Reference proteome</keyword>
<name>A0AA38GFM8_TAXCH</name>
<evidence type="ECO:0000313" key="1">
    <source>
        <dbReference type="EMBL" id="KAH9320669.1"/>
    </source>
</evidence>
<reference evidence="1 2" key="1">
    <citation type="journal article" date="2021" name="Nat. Plants">
        <title>The Taxus genome provides insights into paclitaxel biosynthesis.</title>
        <authorList>
            <person name="Xiong X."/>
            <person name="Gou J."/>
            <person name="Liao Q."/>
            <person name="Li Y."/>
            <person name="Zhou Q."/>
            <person name="Bi G."/>
            <person name="Li C."/>
            <person name="Du R."/>
            <person name="Wang X."/>
            <person name="Sun T."/>
            <person name="Guo L."/>
            <person name="Liang H."/>
            <person name="Lu P."/>
            <person name="Wu Y."/>
            <person name="Zhang Z."/>
            <person name="Ro D.K."/>
            <person name="Shang Y."/>
            <person name="Huang S."/>
            <person name="Yan J."/>
        </authorList>
    </citation>
    <scope>NUCLEOTIDE SEQUENCE [LARGE SCALE GENOMIC DNA]</scope>
    <source>
        <strain evidence="1">Ta-2019</strain>
    </source>
</reference>
<dbReference type="EMBL" id="JAHRHJ020000003">
    <property type="protein sequence ID" value="KAH9320669.1"/>
    <property type="molecule type" value="Genomic_DNA"/>
</dbReference>